<accession>A0A0C9Z7R4</accession>
<dbReference type="HOGENOM" id="CLU_2185015_0_0_1"/>
<sequence>MVLSNCRNHLLVVPWRRSYYSSGRRLRRRIVRNLLSPKLSGKRDLRRSTETSGIAEPERGRHGQYSSGCGLGGVERDDADVPNVARPCATCPLARSVAPTDQVISPNQP</sequence>
<feature type="region of interest" description="Disordered" evidence="1">
    <location>
        <begin position="37"/>
        <end position="76"/>
    </location>
</feature>
<protein>
    <submittedName>
        <fullName evidence="2">Uncharacterized protein</fullName>
    </submittedName>
</protein>
<organism evidence="2 3">
    <name type="scientific">Pisolithus microcarpus 441</name>
    <dbReference type="NCBI Taxonomy" id="765257"/>
    <lineage>
        <taxon>Eukaryota</taxon>
        <taxon>Fungi</taxon>
        <taxon>Dikarya</taxon>
        <taxon>Basidiomycota</taxon>
        <taxon>Agaricomycotina</taxon>
        <taxon>Agaricomycetes</taxon>
        <taxon>Agaricomycetidae</taxon>
        <taxon>Boletales</taxon>
        <taxon>Sclerodermatineae</taxon>
        <taxon>Pisolithaceae</taxon>
        <taxon>Pisolithus</taxon>
    </lineage>
</organism>
<name>A0A0C9Z7R4_9AGAM</name>
<evidence type="ECO:0000313" key="2">
    <source>
        <dbReference type="EMBL" id="KIK22009.1"/>
    </source>
</evidence>
<reference evidence="3" key="2">
    <citation type="submission" date="2015-01" db="EMBL/GenBank/DDBJ databases">
        <title>Evolutionary Origins and Diversification of the Mycorrhizal Mutualists.</title>
        <authorList>
            <consortium name="DOE Joint Genome Institute"/>
            <consortium name="Mycorrhizal Genomics Consortium"/>
            <person name="Kohler A."/>
            <person name="Kuo A."/>
            <person name="Nagy L.G."/>
            <person name="Floudas D."/>
            <person name="Copeland A."/>
            <person name="Barry K.W."/>
            <person name="Cichocki N."/>
            <person name="Veneault-Fourrey C."/>
            <person name="LaButti K."/>
            <person name="Lindquist E.A."/>
            <person name="Lipzen A."/>
            <person name="Lundell T."/>
            <person name="Morin E."/>
            <person name="Murat C."/>
            <person name="Riley R."/>
            <person name="Ohm R."/>
            <person name="Sun H."/>
            <person name="Tunlid A."/>
            <person name="Henrissat B."/>
            <person name="Grigoriev I.V."/>
            <person name="Hibbett D.S."/>
            <person name="Martin F."/>
        </authorList>
    </citation>
    <scope>NUCLEOTIDE SEQUENCE [LARGE SCALE GENOMIC DNA]</scope>
    <source>
        <strain evidence="3">441</strain>
    </source>
</reference>
<dbReference type="AlphaFoldDB" id="A0A0C9Z7R4"/>
<reference evidence="2 3" key="1">
    <citation type="submission" date="2014-04" db="EMBL/GenBank/DDBJ databases">
        <authorList>
            <consortium name="DOE Joint Genome Institute"/>
            <person name="Kuo A."/>
            <person name="Kohler A."/>
            <person name="Costa M.D."/>
            <person name="Nagy L.G."/>
            <person name="Floudas D."/>
            <person name="Copeland A."/>
            <person name="Barry K.W."/>
            <person name="Cichocki N."/>
            <person name="Veneault-Fourrey C."/>
            <person name="LaButti K."/>
            <person name="Lindquist E.A."/>
            <person name="Lipzen A."/>
            <person name="Lundell T."/>
            <person name="Morin E."/>
            <person name="Murat C."/>
            <person name="Sun H."/>
            <person name="Tunlid A."/>
            <person name="Henrissat B."/>
            <person name="Grigoriev I.V."/>
            <person name="Hibbett D.S."/>
            <person name="Martin F."/>
            <person name="Nordberg H.P."/>
            <person name="Cantor M.N."/>
            <person name="Hua S.X."/>
        </authorList>
    </citation>
    <scope>NUCLEOTIDE SEQUENCE [LARGE SCALE GENOMIC DNA]</scope>
    <source>
        <strain evidence="2 3">441</strain>
    </source>
</reference>
<dbReference type="Proteomes" id="UP000054018">
    <property type="component" value="Unassembled WGS sequence"/>
</dbReference>
<keyword evidence="3" id="KW-1185">Reference proteome</keyword>
<evidence type="ECO:0000256" key="1">
    <source>
        <dbReference type="SAM" id="MobiDB-lite"/>
    </source>
</evidence>
<dbReference type="EMBL" id="KN833744">
    <property type="protein sequence ID" value="KIK22009.1"/>
    <property type="molecule type" value="Genomic_DNA"/>
</dbReference>
<proteinExistence type="predicted"/>
<evidence type="ECO:0000313" key="3">
    <source>
        <dbReference type="Proteomes" id="UP000054018"/>
    </source>
</evidence>
<gene>
    <name evidence="2" type="ORF">PISMIDRAFT_680774</name>
</gene>